<accession>A0A2M9A306</accession>
<dbReference type="Pfam" id="PF02412">
    <property type="entry name" value="TSP_3"/>
    <property type="match status" value="4"/>
</dbReference>
<dbReference type="SUPFAM" id="SSF103088">
    <property type="entry name" value="OmpA-like"/>
    <property type="match status" value="1"/>
</dbReference>
<dbReference type="PANTHER" id="PTHR30329:SF21">
    <property type="entry name" value="LIPOPROTEIN YIAD-RELATED"/>
    <property type="match status" value="1"/>
</dbReference>
<comment type="subcellular location">
    <subcellularLocation>
        <location evidence="1">Cell outer membrane</location>
    </subcellularLocation>
</comment>
<evidence type="ECO:0000256" key="1">
    <source>
        <dbReference type="ARBA" id="ARBA00004442"/>
    </source>
</evidence>
<comment type="caution">
    <text evidence="9">The sequence shown here is derived from an EMBL/GenBank/DDBJ whole genome shotgun (WGS) entry which is preliminary data.</text>
</comment>
<dbReference type="GO" id="GO:0005509">
    <property type="term" value="F:calcium ion binding"/>
    <property type="evidence" value="ECO:0007669"/>
    <property type="project" value="InterPro"/>
</dbReference>
<evidence type="ECO:0000256" key="6">
    <source>
        <dbReference type="SAM" id="MobiDB-lite"/>
    </source>
</evidence>
<name>A0A2M9A306_9BACT</name>
<evidence type="ECO:0000256" key="2">
    <source>
        <dbReference type="ARBA" id="ARBA00022729"/>
    </source>
</evidence>
<keyword evidence="10" id="KW-1185">Reference proteome</keyword>
<dbReference type="Gene3D" id="4.10.1080.10">
    <property type="entry name" value="TSP type-3 repeat"/>
    <property type="match status" value="2"/>
</dbReference>
<dbReference type="GO" id="GO:0007155">
    <property type="term" value="P:cell adhesion"/>
    <property type="evidence" value="ECO:0007669"/>
    <property type="project" value="InterPro"/>
</dbReference>
<evidence type="ECO:0000256" key="5">
    <source>
        <dbReference type="PROSITE-ProRule" id="PRU00473"/>
    </source>
</evidence>
<dbReference type="SUPFAM" id="SSF103647">
    <property type="entry name" value="TSP type-3 repeat"/>
    <property type="match status" value="2"/>
</dbReference>
<feature type="domain" description="OmpA-like" evidence="8">
    <location>
        <begin position="551"/>
        <end position="666"/>
    </location>
</feature>
<evidence type="ECO:0000256" key="3">
    <source>
        <dbReference type="ARBA" id="ARBA00023136"/>
    </source>
</evidence>
<dbReference type="InterPro" id="IPR006690">
    <property type="entry name" value="OMPA-like_CS"/>
</dbReference>
<dbReference type="PANTHER" id="PTHR30329">
    <property type="entry name" value="STATOR ELEMENT OF FLAGELLAR MOTOR COMPLEX"/>
    <property type="match status" value="1"/>
</dbReference>
<feature type="region of interest" description="Disordered" evidence="6">
    <location>
        <begin position="336"/>
        <end position="366"/>
    </location>
</feature>
<evidence type="ECO:0000256" key="4">
    <source>
        <dbReference type="ARBA" id="ARBA00023237"/>
    </source>
</evidence>
<keyword evidence="4" id="KW-0998">Cell outer membrane</keyword>
<dbReference type="InterPro" id="IPR006665">
    <property type="entry name" value="OmpA-like"/>
</dbReference>
<dbReference type="InterPro" id="IPR050330">
    <property type="entry name" value="Bact_OuterMem_StrucFunc"/>
</dbReference>
<dbReference type="InterPro" id="IPR006664">
    <property type="entry name" value="OMP_bac"/>
</dbReference>
<reference evidence="9 10" key="1">
    <citation type="submission" date="2017-11" db="EMBL/GenBank/DDBJ databases">
        <title>Animal gut microbial communities from fecal samples from Wisconsin, USA.</title>
        <authorList>
            <person name="Neumann A."/>
        </authorList>
    </citation>
    <scope>NUCLEOTIDE SEQUENCE [LARGE SCALE GENOMIC DNA]</scope>
    <source>
        <strain evidence="9 10">UWS3</strain>
    </source>
</reference>
<dbReference type="PROSITE" id="PS01068">
    <property type="entry name" value="OMPA_1"/>
    <property type="match status" value="1"/>
</dbReference>
<dbReference type="InterPro" id="IPR036737">
    <property type="entry name" value="OmpA-like_sf"/>
</dbReference>
<dbReference type="PROSITE" id="PS51123">
    <property type="entry name" value="OMPA_2"/>
    <property type="match status" value="1"/>
</dbReference>
<dbReference type="Pfam" id="PF00691">
    <property type="entry name" value="OmpA"/>
    <property type="match status" value="1"/>
</dbReference>
<protein>
    <submittedName>
        <fullName evidence="9">Outer membrane protein OmpA-like peptidoglycan-associated protein</fullName>
    </submittedName>
</protein>
<dbReference type="Proteomes" id="UP000231134">
    <property type="component" value="Unassembled WGS sequence"/>
</dbReference>
<keyword evidence="2 7" id="KW-0732">Signal</keyword>
<proteinExistence type="predicted"/>
<feature type="chain" id="PRO_5014624439" evidence="7">
    <location>
        <begin position="21"/>
        <end position="666"/>
    </location>
</feature>
<sequence length="666" mass="71458">MMNKKLLAATLALSCGMAFAETGLEGGADGLHQQSAKTLGQGTISAGIGAQGVVDSKASAYNYTYTTDGEQTVVGNLIPSMSFNVHAAIGILDWLDFGIVLPVHYDDVYPDNDGDLYGWGIGDLQTWLKVRLPVFDTTDIVNVAFLGQMYIPTGDDISGMRPRHAWYANPYGGTNAYSADDWALEASLLLTLDFNKMGIPLRWNNNIGYVGTIGEGSNTMLYGTGLNFTAIKAADLFLEYWGEMRIEKTTEVHSRDPLRDPMWITPGVRFHLAQGVDLALGFDLGVTALIPEEKLKNKYVVVEKRDNGKSTKYAVGAPMYGMSALLTWKGNPFKGAKDQDGDGVEDNKDQCAHTPEGVKVDEKGCPLDEDGDKIPDYLDQCKGTPAGTEVDSIGCPVKKDTAAADTAKPAADTAKPAPIDTAAICAAISDSDKDNVADAQDKCPNTPARAIVDSTGCPIDSDKDGVVDGLDQCPNNPAGALVDSTGCPVDSDKDGVQDYKDKCPNTPVGTKVDSVGCTLDSDLDGVIDAIDQCPNTLQGVEVNEVGCPIRKKEDLSKLRKGIQFKLNSAILTKKSYGTLDDIVGLMNKYEQAKIEVQGHTDNSGKESYNQNLSERRAKTVADYIIKKGVATDRVRAAGYGSSHPVADNKTKAGREANRRVELIPFH</sequence>
<dbReference type="AlphaFoldDB" id="A0A2M9A306"/>
<dbReference type="InterPro" id="IPR003367">
    <property type="entry name" value="Thrombospondin_3-like_rpt"/>
</dbReference>
<dbReference type="Gene3D" id="3.30.1330.60">
    <property type="entry name" value="OmpA-like domain"/>
    <property type="match status" value="1"/>
</dbReference>
<dbReference type="PRINTS" id="PR01021">
    <property type="entry name" value="OMPADOMAIN"/>
</dbReference>
<evidence type="ECO:0000313" key="10">
    <source>
        <dbReference type="Proteomes" id="UP000231134"/>
    </source>
</evidence>
<evidence type="ECO:0000259" key="8">
    <source>
        <dbReference type="PROSITE" id="PS51123"/>
    </source>
</evidence>
<organism evidence="9 10">
    <name type="scientific">Hallerella succinigenes</name>
    <dbReference type="NCBI Taxonomy" id="1896222"/>
    <lineage>
        <taxon>Bacteria</taxon>
        <taxon>Pseudomonadati</taxon>
        <taxon>Fibrobacterota</taxon>
        <taxon>Fibrobacteria</taxon>
        <taxon>Fibrobacterales</taxon>
        <taxon>Fibrobacteraceae</taxon>
        <taxon>Hallerella</taxon>
    </lineage>
</organism>
<dbReference type="InterPro" id="IPR028974">
    <property type="entry name" value="TSP_type-3_rpt"/>
</dbReference>
<dbReference type="EMBL" id="PGEX01000001">
    <property type="protein sequence ID" value="PJJ40115.1"/>
    <property type="molecule type" value="Genomic_DNA"/>
</dbReference>
<dbReference type="GO" id="GO:0009279">
    <property type="term" value="C:cell outer membrane"/>
    <property type="evidence" value="ECO:0007669"/>
    <property type="project" value="UniProtKB-SubCell"/>
</dbReference>
<dbReference type="CDD" id="cd07185">
    <property type="entry name" value="OmpA_C-like"/>
    <property type="match status" value="1"/>
</dbReference>
<evidence type="ECO:0000313" key="9">
    <source>
        <dbReference type="EMBL" id="PJJ40115.1"/>
    </source>
</evidence>
<gene>
    <name evidence="9" type="ORF">BGX16_0022</name>
</gene>
<keyword evidence="3 5" id="KW-0472">Membrane</keyword>
<dbReference type="RefSeq" id="WP_198514821.1">
    <property type="nucleotide sequence ID" value="NZ_PGEX01000001.1"/>
</dbReference>
<evidence type="ECO:0000256" key="7">
    <source>
        <dbReference type="SAM" id="SignalP"/>
    </source>
</evidence>
<feature type="signal peptide" evidence="7">
    <location>
        <begin position="1"/>
        <end position="20"/>
    </location>
</feature>